<gene>
    <name evidence="2" type="ORF">A3J59_02365</name>
</gene>
<dbReference type="InterPro" id="IPR029063">
    <property type="entry name" value="SAM-dependent_MTases_sf"/>
</dbReference>
<evidence type="ECO:0000313" key="2">
    <source>
        <dbReference type="EMBL" id="OGY51291.1"/>
    </source>
</evidence>
<name>A0A1G1YGB0_9BACT</name>
<reference evidence="2 3" key="1">
    <citation type="journal article" date="2016" name="Nat. Commun.">
        <title>Thousands of microbial genomes shed light on interconnected biogeochemical processes in an aquifer system.</title>
        <authorList>
            <person name="Anantharaman K."/>
            <person name="Brown C.T."/>
            <person name="Hug L.A."/>
            <person name="Sharon I."/>
            <person name="Castelle C.J."/>
            <person name="Probst A.J."/>
            <person name="Thomas B.C."/>
            <person name="Singh A."/>
            <person name="Wilkins M.J."/>
            <person name="Karaoz U."/>
            <person name="Brodie E.L."/>
            <person name="Williams K.H."/>
            <person name="Hubbard S.S."/>
            <person name="Banfield J.F."/>
        </authorList>
    </citation>
    <scope>NUCLEOTIDE SEQUENCE [LARGE SCALE GENOMIC DNA]</scope>
</reference>
<dbReference type="Proteomes" id="UP000177310">
    <property type="component" value="Unassembled WGS sequence"/>
</dbReference>
<feature type="domain" description="Methyltransferase type 11" evidence="1">
    <location>
        <begin position="50"/>
        <end position="144"/>
    </location>
</feature>
<dbReference type="InterPro" id="IPR013216">
    <property type="entry name" value="Methyltransf_11"/>
</dbReference>
<dbReference type="Gene3D" id="3.40.50.150">
    <property type="entry name" value="Vaccinia Virus protein VP39"/>
    <property type="match status" value="1"/>
</dbReference>
<dbReference type="GO" id="GO:0008757">
    <property type="term" value="F:S-adenosylmethionine-dependent methyltransferase activity"/>
    <property type="evidence" value="ECO:0007669"/>
    <property type="project" value="InterPro"/>
</dbReference>
<evidence type="ECO:0000313" key="3">
    <source>
        <dbReference type="Proteomes" id="UP000177310"/>
    </source>
</evidence>
<dbReference type="Pfam" id="PF08241">
    <property type="entry name" value="Methyltransf_11"/>
    <property type="match status" value="1"/>
</dbReference>
<dbReference type="EMBL" id="MHIL01000020">
    <property type="protein sequence ID" value="OGY51291.1"/>
    <property type="molecule type" value="Genomic_DNA"/>
</dbReference>
<dbReference type="PANTHER" id="PTHR45036">
    <property type="entry name" value="METHYLTRANSFERASE LIKE 7B"/>
    <property type="match status" value="1"/>
</dbReference>
<accession>A0A1G1YGB0</accession>
<proteinExistence type="predicted"/>
<dbReference type="STRING" id="1797542.A3J59_02365"/>
<dbReference type="PANTHER" id="PTHR45036:SF1">
    <property type="entry name" value="METHYLTRANSFERASE LIKE 7A"/>
    <property type="match status" value="1"/>
</dbReference>
<protein>
    <recommendedName>
        <fullName evidence="1">Methyltransferase type 11 domain-containing protein</fullName>
    </recommendedName>
</protein>
<dbReference type="AlphaFoldDB" id="A0A1G1YGB0"/>
<evidence type="ECO:0000259" key="1">
    <source>
        <dbReference type="Pfam" id="PF08241"/>
    </source>
</evidence>
<dbReference type="InterPro" id="IPR052356">
    <property type="entry name" value="Thiol_S-MT"/>
</dbReference>
<sequence>MKLPERKNLIMTNDEDPLNFYYYPLIGLVYRKRLANSLRLLGDKKFDQLLDIGFGSGILFRELGERATQTHGIEVHDKVEAVATALAAEGLHPALHHAGIEAIPYQDQFFDAVISISTMEHLDNLDAALREVKRVLKAGGVLVLSFPVRNALTDTFYRLFGFKPRDIHPNSHADIIAAAQKHFRLSKKKKFPPLLPDNLSLYLSCRFVRE</sequence>
<dbReference type="CDD" id="cd02440">
    <property type="entry name" value="AdoMet_MTases"/>
    <property type="match status" value="1"/>
</dbReference>
<dbReference type="SUPFAM" id="SSF53335">
    <property type="entry name" value="S-adenosyl-L-methionine-dependent methyltransferases"/>
    <property type="match status" value="1"/>
</dbReference>
<organism evidence="2 3">
    <name type="scientific">Candidatus Buchananbacteria bacterium RIFCSPHIGHO2_02_FULL_56_16</name>
    <dbReference type="NCBI Taxonomy" id="1797542"/>
    <lineage>
        <taxon>Bacteria</taxon>
        <taxon>Candidatus Buchananiibacteriota</taxon>
    </lineage>
</organism>
<comment type="caution">
    <text evidence="2">The sequence shown here is derived from an EMBL/GenBank/DDBJ whole genome shotgun (WGS) entry which is preliminary data.</text>
</comment>